<dbReference type="RefSeq" id="WP_132244475.1">
    <property type="nucleotide sequence ID" value="NZ_SLZU01000005.1"/>
</dbReference>
<dbReference type="InterPro" id="IPR004647">
    <property type="entry name" value="Fe-S_hydro-lyase_TtdB-typ_cat"/>
</dbReference>
<feature type="domain" description="Fe-S hydro-lyase tartrate dehydratase beta-type catalytic" evidence="3">
    <location>
        <begin position="12"/>
        <end position="185"/>
    </location>
</feature>
<evidence type="ECO:0000256" key="2">
    <source>
        <dbReference type="ARBA" id="ARBA00023239"/>
    </source>
</evidence>
<comment type="similarity">
    <text evidence="1">Belongs to the class-I fumarase family.</text>
</comment>
<evidence type="ECO:0000313" key="4">
    <source>
        <dbReference type="EMBL" id="TCS64612.1"/>
    </source>
</evidence>
<dbReference type="OrthoDB" id="9798978at2"/>
<keyword evidence="5" id="KW-1185">Reference proteome</keyword>
<dbReference type="Proteomes" id="UP000295696">
    <property type="component" value="Unassembled WGS sequence"/>
</dbReference>
<dbReference type="SUPFAM" id="SSF117457">
    <property type="entry name" value="FumA C-terminal domain-like"/>
    <property type="match status" value="1"/>
</dbReference>
<dbReference type="InterPro" id="IPR036660">
    <property type="entry name" value="Fe-S_hydroAse_TtdB_cat_sf"/>
</dbReference>
<gene>
    <name evidence="4" type="ORF">EDD52_105173</name>
</gene>
<name>A0A4R3JFB6_9RHOB</name>
<dbReference type="AlphaFoldDB" id="A0A4R3JFB6"/>
<dbReference type="GO" id="GO:0016836">
    <property type="term" value="F:hydro-lyase activity"/>
    <property type="evidence" value="ECO:0007669"/>
    <property type="project" value="InterPro"/>
</dbReference>
<dbReference type="PANTHER" id="PTHR43351:SF2">
    <property type="entry name" value="L(+)-TARTRATE DEHYDRATASE SUBUNIT BETA-RELATED"/>
    <property type="match status" value="1"/>
</dbReference>
<dbReference type="Pfam" id="PF05683">
    <property type="entry name" value="Fumerase_C"/>
    <property type="match status" value="1"/>
</dbReference>
<evidence type="ECO:0000256" key="1">
    <source>
        <dbReference type="ARBA" id="ARBA00008876"/>
    </source>
</evidence>
<comment type="caution">
    <text evidence="4">The sequence shown here is derived from an EMBL/GenBank/DDBJ whole genome shotgun (WGS) entry which is preliminary data.</text>
</comment>
<proteinExistence type="inferred from homology"/>
<evidence type="ECO:0000259" key="3">
    <source>
        <dbReference type="Pfam" id="PF05683"/>
    </source>
</evidence>
<dbReference type="PANTHER" id="PTHR43351">
    <property type="entry name" value="L(+)-TARTRATE DEHYDRATASE SUBUNIT BETA"/>
    <property type="match status" value="1"/>
</dbReference>
<protein>
    <submittedName>
        <fullName evidence="4">Fumarate hydratase subunit beta</fullName>
    </submittedName>
</protein>
<evidence type="ECO:0000313" key="5">
    <source>
        <dbReference type="Proteomes" id="UP000295696"/>
    </source>
</evidence>
<dbReference type="EMBL" id="SLZU01000005">
    <property type="protein sequence ID" value="TCS64612.1"/>
    <property type="molecule type" value="Genomic_DNA"/>
</dbReference>
<keyword evidence="2" id="KW-0456">Lyase</keyword>
<accession>A0A4R3JFB6</accession>
<reference evidence="4 5" key="1">
    <citation type="submission" date="2019-03" db="EMBL/GenBank/DDBJ databases">
        <title>Genomic Encyclopedia of Type Strains, Phase IV (KMG-IV): sequencing the most valuable type-strain genomes for metagenomic binning, comparative biology and taxonomic classification.</title>
        <authorList>
            <person name="Goeker M."/>
        </authorList>
    </citation>
    <scope>NUCLEOTIDE SEQUENCE [LARGE SCALE GENOMIC DNA]</scope>
    <source>
        <strain evidence="4 5">DSM 104836</strain>
    </source>
</reference>
<organism evidence="4 5">
    <name type="scientific">Primorskyibacter sedentarius</name>
    <dbReference type="NCBI Taxonomy" id="745311"/>
    <lineage>
        <taxon>Bacteria</taxon>
        <taxon>Pseudomonadati</taxon>
        <taxon>Pseudomonadota</taxon>
        <taxon>Alphaproteobacteria</taxon>
        <taxon>Rhodobacterales</taxon>
        <taxon>Roseobacteraceae</taxon>
        <taxon>Primorskyibacter</taxon>
    </lineage>
</organism>
<sequence>MSVREHELSLPVDQVAIRELRAGDVVYLTGEIFATAGLPTHDRLLRCIDGEEEAPFDMSGGALFHLGSLNEEVEDGSLRIIYMNPTTSTRFNGHMPRLIPGLGLRMTGGKGGLSAESAKAMAENGCVYLGFLGGGAQIITQAIRKVTGIGWPEMISHYRIARIQVERLGPLTVGIDAHGRSIYDETHTAALGRREDLLQAMRAQRDAVETSGDA</sequence>
<dbReference type="Gene3D" id="3.20.130.10">
    <property type="entry name" value="Fe-S hydro-lyase, tartrate dehydratase beta-type, catalytic domain"/>
    <property type="match status" value="1"/>
</dbReference>